<dbReference type="Proteomes" id="UP000606721">
    <property type="component" value="Unassembled WGS sequence"/>
</dbReference>
<name>A0ABR8BUQ4_APHFL</name>
<dbReference type="InterPro" id="IPR045397">
    <property type="entry name" value="TumE-like"/>
</dbReference>
<reference evidence="1 2" key="1">
    <citation type="journal article" date="2020" name="ISME J.">
        <title>Comparative genomics reveals insights into cyanobacterial evolution and habitat adaptation.</title>
        <authorList>
            <person name="Chen M.Y."/>
            <person name="Teng W.K."/>
            <person name="Zhao L."/>
            <person name="Hu C.X."/>
            <person name="Zhou Y.K."/>
            <person name="Han B.P."/>
            <person name="Song L.R."/>
            <person name="Shu W.S."/>
        </authorList>
    </citation>
    <scope>NUCLEOTIDE SEQUENCE [LARGE SCALE GENOMIC DNA]</scope>
    <source>
        <strain evidence="1 2">FACHB-1040</strain>
    </source>
</reference>
<evidence type="ECO:0000313" key="1">
    <source>
        <dbReference type="EMBL" id="MBD2278195.1"/>
    </source>
</evidence>
<sequence>MEIQDYINTVKIKLATSRIIIKIAIVEEKILLDRGYFRARLTLVNNDFLEIAESFTIIEGHFVTLGYRYQWMDEQKENLRKRWDNVQHFPKLPNFPHHVHIIEESNVEPSQSRSIL</sequence>
<dbReference type="EMBL" id="JACJQT010000015">
    <property type="protein sequence ID" value="MBD2278195.1"/>
    <property type="molecule type" value="Genomic_DNA"/>
</dbReference>
<proteinExistence type="predicted"/>
<comment type="caution">
    <text evidence="1">The sequence shown here is derived from an EMBL/GenBank/DDBJ whole genome shotgun (WGS) entry which is preliminary data.</text>
</comment>
<dbReference type="Pfam" id="PF20126">
    <property type="entry name" value="TumE"/>
    <property type="match status" value="1"/>
</dbReference>
<organism evidence="1 2">
    <name type="scientific">Aphanizomenon flos-aquae FACHB-1040</name>
    <dbReference type="NCBI Taxonomy" id="2692887"/>
    <lineage>
        <taxon>Bacteria</taxon>
        <taxon>Bacillati</taxon>
        <taxon>Cyanobacteriota</taxon>
        <taxon>Cyanophyceae</taxon>
        <taxon>Nostocales</taxon>
        <taxon>Aphanizomenonaceae</taxon>
        <taxon>Aphanizomenon</taxon>
    </lineage>
</organism>
<accession>A0ABR8BUQ4</accession>
<protein>
    <submittedName>
        <fullName evidence="1">Uncharacterized protein</fullName>
    </submittedName>
</protein>
<gene>
    <name evidence="1" type="ORF">H6F99_07725</name>
</gene>
<evidence type="ECO:0000313" key="2">
    <source>
        <dbReference type="Proteomes" id="UP000606721"/>
    </source>
</evidence>
<keyword evidence="2" id="KW-1185">Reference proteome</keyword>
<dbReference type="RefSeq" id="WP_039205109.1">
    <property type="nucleotide sequence ID" value="NZ_JACJQT010000015.1"/>
</dbReference>